<dbReference type="InterPro" id="IPR049050">
    <property type="entry name" value="nSTAND3"/>
</dbReference>
<dbReference type="Gene3D" id="3.40.50.300">
    <property type="entry name" value="P-loop containing nucleotide triphosphate hydrolases"/>
    <property type="match status" value="1"/>
</dbReference>
<dbReference type="OrthoDB" id="659at2759"/>
<proteinExistence type="predicted"/>
<evidence type="ECO:0000313" key="2">
    <source>
        <dbReference type="EMBL" id="TGO16855.1"/>
    </source>
</evidence>
<name>A0A4Z1EX89_9HELO</name>
<accession>A0A4Z1EX89</accession>
<sequence length="153" mass="17133">MSSLEEYIATASTFGSLPLLIYPSGDTIPLSTGYIPLLTSHTFDDESRKQLRKENNELEKDSPIYFSALEIVRDNQYLLLAGPSGSGKSTFAKHLAFRLATTTTKSIGGGFIVRNGSADVQNESWDFESTDVIPRYFPISRVSQYCFWKQFLN</sequence>
<feature type="domain" description="Novel STAND NTPase 3" evidence="1">
    <location>
        <begin position="64"/>
        <end position="101"/>
    </location>
</feature>
<dbReference type="SUPFAM" id="SSF52540">
    <property type="entry name" value="P-loop containing nucleoside triphosphate hydrolases"/>
    <property type="match status" value="1"/>
</dbReference>
<dbReference type="Proteomes" id="UP000297777">
    <property type="component" value="Unassembled WGS sequence"/>
</dbReference>
<dbReference type="Pfam" id="PF20720">
    <property type="entry name" value="nSTAND3"/>
    <property type="match status" value="1"/>
</dbReference>
<evidence type="ECO:0000313" key="3">
    <source>
        <dbReference type="Proteomes" id="UP000297777"/>
    </source>
</evidence>
<gene>
    <name evidence="2" type="ORF">BTUL_0023g00290</name>
</gene>
<dbReference type="InterPro" id="IPR027417">
    <property type="entry name" value="P-loop_NTPase"/>
</dbReference>
<reference evidence="2 3" key="1">
    <citation type="submission" date="2017-12" db="EMBL/GenBank/DDBJ databases">
        <title>Comparative genomics of Botrytis spp.</title>
        <authorList>
            <person name="Valero-Jimenez C.A."/>
            <person name="Tapia P."/>
            <person name="Veloso J."/>
            <person name="Silva-Moreno E."/>
            <person name="Staats M."/>
            <person name="Valdes J.H."/>
            <person name="Van Kan J.A.L."/>
        </authorList>
    </citation>
    <scope>NUCLEOTIDE SEQUENCE [LARGE SCALE GENOMIC DNA]</scope>
    <source>
        <strain evidence="2 3">Bt9001</strain>
    </source>
</reference>
<keyword evidence="3" id="KW-1185">Reference proteome</keyword>
<dbReference type="AlphaFoldDB" id="A0A4Z1EX89"/>
<protein>
    <recommendedName>
        <fullName evidence="1">Novel STAND NTPase 3 domain-containing protein</fullName>
    </recommendedName>
</protein>
<evidence type="ECO:0000259" key="1">
    <source>
        <dbReference type="Pfam" id="PF20720"/>
    </source>
</evidence>
<organism evidence="2 3">
    <name type="scientific">Botrytis tulipae</name>
    <dbReference type="NCBI Taxonomy" id="87230"/>
    <lineage>
        <taxon>Eukaryota</taxon>
        <taxon>Fungi</taxon>
        <taxon>Dikarya</taxon>
        <taxon>Ascomycota</taxon>
        <taxon>Pezizomycotina</taxon>
        <taxon>Leotiomycetes</taxon>
        <taxon>Helotiales</taxon>
        <taxon>Sclerotiniaceae</taxon>
        <taxon>Botrytis</taxon>
    </lineage>
</organism>
<comment type="caution">
    <text evidence="2">The sequence shown here is derived from an EMBL/GenBank/DDBJ whole genome shotgun (WGS) entry which is preliminary data.</text>
</comment>
<dbReference type="EMBL" id="PQXH01000023">
    <property type="protein sequence ID" value="TGO16855.1"/>
    <property type="molecule type" value="Genomic_DNA"/>
</dbReference>